<keyword evidence="10" id="KW-1185">Reference proteome</keyword>
<evidence type="ECO:0000313" key="9">
    <source>
        <dbReference type="EMBL" id="MBF4501407.1"/>
    </source>
</evidence>
<dbReference type="EMBL" id="JADKPV010000004">
    <property type="protein sequence ID" value="MBF4501407.1"/>
    <property type="molecule type" value="Genomic_DNA"/>
</dbReference>
<feature type="transmembrane region" description="Helical" evidence="8">
    <location>
        <begin position="127"/>
        <end position="147"/>
    </location>
</feature>
<dbReference type="GO" id="GO:0015648">
    <property type="term" value="F:lipid-linked peptidoglycan transporter activity"/>
    <property type="evidence" value="ECO:0007669"/>
    <property type="project" value="TreeGrafter"/>
</dbReference>
<sequence length="503" mass="56056">MSKLRSAALWTALLAIFLKLSGFIREAVIAREFGASSATDAYVLSFGFITLAITLTASGFNNVFLPLYVKERQKGEGASDANANALLNGSIVLFIVLSIIGVLFTETIVGLLFGPMIGDTKVLTIDITRVFFTMLTFVGLSAILDSYLQSRRIFVPSQFAKLSATLSAAIAALLFSDTYGIFSVVYGFGFGTIVGVVIQLYYLMRSNYEWRLQFKLTPDFKKTFFLLLIPALLHSAVGQINLFVDRSFASNTVDAAATYLNNASLIASIPHAIFATTIVAIIFTLLSEQHDNIEQFRKIVFKGLQISALTLLPIAVGLLVLGESFISFVYERGKFTAEDTHRTYIVLLLYLPFVIFQGFQFILAKTIFTMQKTKLIFRVSMTTIVINWTLNYFLVDRFSYPALAVSTSIVTLYLFTMSLFIVYREIGFSELTRFFKMLAFAIPPAAVMGGVLYICMEWTFLGSLTPLVQLVLLIPLGVIVYVASLYVVYRQGFRDVMHLLRRA</sequence>
<proteinExistence type="predicted"/>
<name>A0A8J7G4U2_9BACL</name>
<feature type="transmembrane region" description="Helical" evidence="8">
    <location>
        <begin position="90"/>
        <end position="115"/>
    </location>
</feature>
<feature type="transmembrane region" description="Helical" evidence="8">
    <location>
        <begin position="342"/>
        <end position="363"/>
    </location>
</feature>
<keyword evidence="4" id="KW-0133">Cell shape</keyword>
<keyword evidence="7 8" id="KW-0472">Membrane</keyword>
<dbReference type="GO" id="GO:0005886">
    <property type="term" value="C:plasma membrane"/>
    <property type="evidence" value="ECO:0007669"/>
    <property type="project" value="UniProtKB-SubCell"/>
</dbReference>
<accession>A0A8J7G4U2</accession>
<dbReference type="GO" id="GO:0009252">
    <property type="term" value="P:peptidoglycan biosynthetic process"/>
    <property type="evidence" value="ECO:0007669"/>
    <property type="project" value="UniProtKB-KW"/>
</dbReference>
<keyword evidence="2" id="KW-1003">Cell membrane</keyword>
<feature type="transmembrane region" description="Helical" evidence="8">
    <location>
        <begin position="466"/>
        <end position="489"/>
    </location>
</feature>
<dbReference type="GO" id="GO:0034204">
    <property type="term" value="P:lipid translocation"/>
    <property type="evidence" value="ECO:0007669"/>
    <property type="project" value="TreeGrafter"/>
</dbReference>
<evidence type="ECO:0000313" key="10">
    <source>
        <dbReference type="Proteomes" id="UP000622653"/>
    </source>
</evidence>
<feature type="transmembrane region" description="Helical" evidence="8">
    <location>
        <begin position="181"/>
        <end position="203"/>
    </location>
</feature>
<feature type="transmembrane region" description="Helical" evidence="8">
    <location>
        <begin position="159"/>
        <end position="175"/>
    </location>
</feature>
<evidence type="ECO:0000256" key="2">
    <source>
        <dbReference type="ARBA" id="ARBA00022475"/>
    </source>
</evidence>
<dbReference type="GO" id="GO:0008360">
    <property type="term" value="P:regulation of cell shape"/>
    <property type="evidence" value="ECO:0007669"/>
    <property type="project" value="UniProtKB-KW"/>
</dbReference>
<dbReference type="Pfam" id="PF03023">
    <property type="entry name" value="MurJ"/>
    <property type="match status" value="1"/>
</dbReference>
<evidence type="ECO:0000256" key="5">
    <source>
        <dbReference type="ARBA" id="ARBA00022984"/>
    </source>
</evidence>
<evidence type="ECO:0000256" key="8">
    <source>
        <dbReference type="SAM" id="Phobius"/>
    </source>
</evidence>
<protein>
    <submittedName>
        <fullName evidence="9">Polysaccharide biosynthesis C-terminal domain-containing protein</fullName>
    </submittedName>
</protein>
<evidence type="ECO:0000256" key="4">
    <source>
        <dbReference type="ARBA" id="ARBA00022960"/>
    </source>
</evidence>
<dbReference type="PANTHER" id="PTHR47019:SF1">
    <property type="entry name" value="LIPID II FLIPPASE MURJ"/>
    <property type="match status" value="1"/>
</dbReference>
<feature type="transmembrane region" description="Helical" evidence="8">
    <location>
        <begin position="264"/>
        <end position="286"/>
    </location>
</feature>
<organism evidence="9 10">
    <name type="scientific">Savagea serpentis</name>
    <dbReference type="NCBI Taxonomy" id="2785297"/>
    <lineage>
        <taxon>Bacteria</taxon>
        <taxon>Bacillati</taxon>
        <taxon>Bacillota</taxon>
        <taxon>Bacilli</taxon>
        <taxon>Bacillales</taxon>
        <taxon>Caryophanaceae</taxon>
        <taxon>Savagea</taxon>
    </lineage>
</organism>
<dbReference type="Proteomes" id="UP000622653">
    <property type="component" value="Unassembled WGS sequence"/>
</dbReference>
<feature type="transmembrane region" description="Helical" evidence="8">
    <location>
        <begin position="400"/>
        <end position="422"/>
    </location>
</feature>
<feature type="transmembrane region" description="Helical" evidence="8">
    <location>
        <begin position="224"/>
        <end position="244"/>
    </location>
</feature>
<keyword evidence="6 8" id="KW-1133">Transmembrane helix</keyword>
<keyword evidence="5" id="KW-0573">Peptidoglycan synthesis</keyword>
<comment type="caution">
    <text evidence="9">The sequence shown here is derived from an EMBL/GenBank/DDBJ whole genome shotgun (WGS) entry which is preliminary data.</text>
</comment>
<evidence type="ECO:0000256" key="3">
    <source>
        <dbReference type="ARBA" id="ARBA00022692"/>
    </source>
</evidence>
<evidence type="ECO:0000256" key="6">
    <source>
        <dbReference type="ARBA" id="ARBA00022989"/>
    </source>
</evidence>
<evidence type="ECO:0000256" key="1">
    <source>
        <dbReference type="ARBA" id="ARBA00004651"/>
    </source>
</evidence>
<dbReference type="InterPro" id="IPR051050">
    <property type="entry name" value="Lipid_II_flippase_MurJ/MviN"/>
</dbReference>
<reference evidence="9" key="1">
    <citation type="submission" date="2020-11" db="EMBL/GenBank/DDBJ databases">
        <title>Multidrug resistant novel bacterium Savagea serpentis sp. nov., isolated from the scats of a vine snake (Ahaetulla nasuta).</title>
        <authorList>
            <person name="Venkata Ramana V."/>
            <person name="Vikas Patil S."/>
            <person name="Yogita Lugani V."/>
        </authorList>
    </citation>
    <scope>NUCLEOTIDE SEQUENCE</scope>
    <source>
        <strain evidence="9">SN6</strain>
    </source>
</reference>
<gene>
    <name evidence="9" type="ORF">IRY55_08540</name>
</gene>
<dbReference type="PANTHER" id="PTHR47019">
    <property type="entry name" value="LIPID II FLIPPASE MURJ"/>
    <property type="match status" value="1"/>
</dbReference>
<dbReference type="InterPro" id="IPR004268">
    <property type="entry name" value="MurJ"/>
</dbReference>
<dbReference type="AlphaFoldDB" id="A0A8J7G4U2"/>
<keyword evidence="3 8" id="KW-0812">Transmembrane</keyword>
<evidence type="ECO:0000256" key="7">
    <source>
        <dbReference type="ARBA" id="ARBA00023136"/>
    </source>
</evidence>
<feature type="transmembrane region" description="Helical" evidence="8">
    <location>
        <begin position="434"/>
        <end position="454"/>
    </location>
</feature>
<feature type="transmembrane region" description="Helical" evidence="8">
    <location>
        <begin position="46"/>
        <end position="69"/>
    </location>
</feature>
<feature type="transmembrane region" description="Helical" evidence="8">
    <location>
        <begin position="375"/>
        <end position="394"/>
    </location>
</feature>
<feature type="transmembrane region" description="Helical" evidence="8">
    <location>
        <begin position="306"/>
        <end position="330"/>
    </location>
</feature>
<comment type="subcellular location">
    <subcellularLocation>
        <location evidence="1">Cell membrane</location>
        <topology evidence="1">Multi-pass membrane protein</topology>
    </subcellularLocation>
</comment>